<keyword evidence="8 11" id="KW-0547">Nucleotide-binding</keyword>
<gene>
    <name evidence="14" type="primary">cpdB</name>
    <name evidence="14" type="ORF">GCM10017783_13710</name>
</gene>
<evidence type="ECO:0000256" key="2">
    <source>
        <dbReference type="ARBA" id="ARBA00001730"/>
    </source>
</evidence>
<dbReference type="PRINTS" id="PR01607">
    <property type="entry name" value="APYRASEFAMLY"/>
</dbReference>
<comment type="catalytic activity">
    <reaction evidence="2">
        <text>a nucleoside 2',3'-cyclic phosphate + H2O = a nucleoside 3'-phosphate + H(+)</text>
        <dbReference type="Rhea" id="RHEA:19621"/>
        <dbReference type="ChEBI" id="CHEBI:15377"/>
        <dbReference type="ChEBI" id="CHEBI:15378"/>
        <dbReference type="ChEBI" id="CHEBI:66949"/>
        <dbReference type="ChEBI" id="CHEBI:66954"/>
        <dbReference type="EC" id="3.1.4.16"/>
    </reaction>
</comment>
<evidence type="ECO:0000256" key="8">
    <source>
        <dbReference type="ARBA" id="ARBA00022741"/>
    </source>
</evidence>
<evidence type="ECO:0000256" key="9">
    <source>
        <dbReference type="ARBA" id="ARBA00022801"/>
    </source>
</evidence>
<evidence type="ECO:0000256" key="4">
    <source>
        <dbReference type="ARBA" id="ARBA00004196"/>
    </source>
</evidence>
<evidence type="ECO:0000256" key="3">
    <source>
        <dbReference type="ARBA" id="ARBA00001968"/>
    </source>
</evidence>
<evidence type="ECO:0000313" key="14">
    <source>
        <dbReference type="EMBL" id="GHG02709.1"/>
    </source>
</evidence>
<evidence type="ECO:0000256" key="11">
    <source>
        <dbReference type="RuleBase" id="RU362119"/>
    </source>
</evidence>
<dbReference type="InterPro" id="IPR029052">
    <property type="entry name" value="Metallo-depent_PP-like"/>
</dbReference>
<feature type="signal peptide" evidence="11">
    <location>
        <begin position="1"/>
        <end position="21"/>
    </location>
</feature>
<dbReference type="Proteomes" id="UP000632154">
    <property type="component" value="Unassembled WGS sequence"/>
</dbReference>
<name>A0ABQ3K4F4_9DEIO</name>
<keyword evidence="15" id="KW-1185">Reference proteome</keyword>
<keyword evidence="10" id="KW-0511">Multifunctional enzyme</keyword>
<evidence type="ECO:0000313" key="15">
    <source>
        <dbReference type="Proteomes" id="UP000632154"/>
    </source>
</evidence>
<dbReference type="InterPro" id="IPR006179">
    <property type="entry name" value="5_nucleotidase/apyrase"/>
</dbReference>
<dbReference type="Pfam" id="PF02872">
    <property type="entry name" value="5_nucleotid_C"/>
    <property type="match status" value="1"/>
</dbReference>
<comment type="similarity">
    <text evidence="5 11">Belongs to the 5'-nucleotidase family.</text>
</comment>
<sequence length="635" mass="68393">MRTLNKGSFLLAALLLSTAGAQTVNLRVLGTSDLHMAALGYDYYQDKPTGEYGLENVAALAQQARREADNSILLDNGDTLQGNPLGDYLARVQPVAAGQRHPMLHAMSRLGYTAMGLGNHEFNYGLDFLDRSVATAPFAVLNANIVRPDGSYRFQPYQLKDLIVTDTDGKLHTLRIGITSFAPPQVMQWDKAHLEGRVQALDIVEAARRVVPQMQAQGADVIVVLAHTGIGRGEYQPMDEAAATELTRVPGIDAVLTGHSHAQFPSEAYRDVPGADLARGTINGVPVVMPGAWGSHLGVMDLRLSYDAASDDWQVAEGTGTLRSVWDKVNKQALVKPDPAVAAAIAPAHQGTLDYVRSRVAELKAPITSYWALVQDDPSVQLVNDAQRAYVKRALAGTEYAELPVLGAAAPFKAGGRMGPEYYTDIPAGDLAIRNVADLYVYPNTVQAVVVTGAQLREWLERSAGVFRRIDPASREVQPLVDSAFPTYNYDVIDGVTYQIDVTQPSRYGQDGELVNPGTHRIVNLQYQGQPVDPQARFVVATNNYRASGGGKFPGLDGSNIVLAAPDETRQALISYFTEQGTVDPTADGNWSLLPVPGVQLEVLTAPAASRTAPANVSPQGTAEGGFARYLLRLN</sequence>
<dbReference type="SUPFAM" id="SSF55816">
    <property type="entry name" value="5'-nucleotidase (syn. UDP-sugar hydrolase), C-terminal domain"/>
    <property type="match status" value="1"/>
</dbReference>
<dbReference type="CDD" id="cd07410">
    <property type="entry name" value="MPP_CpdB_N"/>
    <property type="match status" value="1"/>
</dbReference>
<protein>
    <submittedName>
        <fullName evidence="14">2',3'-cyclic-nucleotide 2'-phosphodiesterase</fullName>
    </submittedName>
</protein>
<dbReference type="InterPro" id="IPR036907">
    <property type="entry name" value="5'-Nucleotdase_C_sf"/>
</dbReference>
<dbReference type="EMBL" id="BNAL01000015">
    <property type="protein sequence ID" value="GHG02709.1"/>
    <property type="molecule type" value="Genomic_DNA"/>
</dbReference>
<comment type="cofactor">
    <cofactor evidence="3">
        <name>a divalent metal cation</name>
        <dbReference type="ChEBI" id="CHEBI:60240"/>
    </cofactor>
</comment>
<dbReference type="RefSeq" id="WP_189642939.1">
    <property type="nucleotide sequence ID" value="NZ_BNAL01000015.1"/>
</dbReference>
<dbReference type="PROSITE" id="PS00786">
    <property type="entry name" value="5_NUCLEOTIDASE_2"/>
    <property type="match status" value="1"/>
</dbReference>
<dbReference type="PANTHER" id="PTHR11575">
    <property type="entry name" value="5'-NUCLEOTIDASE-RELATED"/>
    <property type="match status" value="1"/>
</dbReference>
<proteinExistence type="inferred from homology"/>
<dbReference type="InterPro" id="IPR008334">
    <property type="entry name" value="5'-Nucleotdase_C"/>
</dbReference>
<evidence type="ECO:0000256" key="5">
    <source>
        <dbReference type="ARBA" id="ARBA00006654"/>
    </source>
</evidence>
<feature type="chain" id="PRO_5044955856" evidence="11">
    <location>
        <begin position="22"/>
        <end position="635"/>
    </location>
</feature>
<comment type="caution">
    <text evidence="14">The sequence shown here is derived from an EMBL/GenBank/DDBJ whole genome shotgun (WGS) entry which is preliminary data.</text>
</comment>
<reference evidence="15" key="1">
    <citation type="journal article" date="2019" name="Int. J. Syst. Evol. Microbiol.">
        <title>The Global Catalogue of Microorganisms (GCM) 10K type strain sequencing project: providing services to taxonomists for standard genome sequencing and annotation.</title>
        <authorList>
            <consortium name="The Broad Institute Genomics Platform"/>
            <consortium name="The Broad Institute Genome Sequencing Center for Infectious Disease"/>
            <person name="Wu L."/>
            <person name="Ma J."/>
        </authorList>
    </citation>
    <scope>NUCLEOTIDE SEQUENCE [LARGE SCALE GENOMIC DNA]</scope>
    <source>
        <strain evidence="15">CGMCC 1.18439</strain>
    </source>
</reference>
<dbReference type="Pfam" id="PF00149">
    <property type="entry name" value="Metallophos"/>
    <property type="match status" value="1"/>
</dbReference>
<evidence type="ECO:0000256" key="6">
    <source>
        <dbReference type="ARBA" id="ARBA00022723"/>
    </source>
</evidence>
<dbReference type="Gene3D" id="3.90.780.10">
    <property type="entry name" value="5'-Nucleotidase, C-terminal domain"/>
    <property type="match status" value="1"/>
</dbReference>
<keyword evidence="6" id="KW-0479">Metal-binding</keyword>
<feature type="domain" description="Calcineurin-like phosphoesterase" evidence="12">
    <location>
        <begin position="26"/>
        <end position="262"/>
    </location>
</feature>
<dbReference type="SUPFAM" id="SSF56300">
    <property type="entry name" value="Metallo-dependent phosphatases"/>
    <property type="match status" value="1"/>
</dbReference>
<evidence type="ECO:0000256" key="1">
    <source>
        <dbReference type="ARBA" id="ARBA00000527"/>
    </source>
</evidence>
<comment type="subcellular location">
    <subcellularLocation>
        <location evidence="4">Cell envelope</location>
    </subcellularLocation>
</comment>
<dbReference type="InterPro" id="IPR004843">
    <property type="entry name" value="Calcineurin-like_PHP"/>
</dbReference>
<dbReference type="InterPro" id="IPR041827">
    <property type="entry name" value="CpdB_N"/>
</dbReference>
<evidence type="ECO:0000259" key="12">
    <source>
        <dbReference type="Pfam" id="PF00149"/>
    </source>
</evidence>
<evidence type="ECO:0000259" key="13">
    <source>
        <dbReference type="Pfam" id="PF02872"/>
    </source>
</evidence>
<comment type="catalytic activity">
    <reaction evidence="1">
        <text>a ribonucleoside 3'-phosphate + H2O = a ribonucleoside + phosphate</text>
        <dbReference type="Rhea" id="RHEA:10144"/>
        <dbReference type="ChEBI" id="CHEBI:13197"/>
        <dbReference type="ChEBI" id="CHEBI:15377"/>
        <dbReference type="ChEBI" id="CHEBI:18254"/>
        <dbReference type="ChEBI" id="CHEBI:43474"/>
        <dbReference type="EC" id="3.1.3.6"/>
    </reaction>
</comment>
<feature type="domain" description="5'-Nucleotidase C-terminal" evidence="13">
    <location>
        <begin position="374"/>
        <end position="556"/>
    </location>
</feature>
<keyword evidence="7 11" id="KW-0732">Signal</keyword>
<evidence type="ECO:0000256" key="10">
    <source>
        <dbReference type="ARBA" id="ARBA00023268"/>
    </source>
</evidence>
<dbReference type="NCBIfam" id="NF006938">
    <property type="entry name" value="PRK09420.1"/>
    <property type="match status" value="1"/>
</dbReference>
<dbReference type="PANTHER" id="PTHR11575:SF6">
    <property type="entry name" value="2',3'-CYCLIC-NUCLEOTIDE 2'-PHOSPHODIESTERASE_3'-NUCLEOTIDASE"/>
    <property type="match status" value="1"/>
</dbReference>
<keyword evidence="9 11" id="KW-0378">Hydrolase</keyword>
<evidence type="ECO:0000256" key="7">
    <source>
        <dbReference type="ARBA" id="ARBA00022729"/>
    </source>
</evidence>
<dbReference type="InterPro" id="IPR006146">
    <property type="entry name" value="5'-Nucleotdase_CS"/>
</dbReference>
<organism evidence="14 15">
    <name type="scientific">Deinococcus piscis</name>
    <dbReference type="NCBI Taxonomy" id="394230"/>
    <lineage>
        <taxon>Bacteria</taxon>
        <taxon>Thermotogati</taxon>
        <taxon>Deinococcota</taxon>
        <taxon>Deinococci</taxon>
        <taxon>Deinococcales</taxon>
        <taxon>Deinococcaceae</taxon>
        <taxon>Deinococcus</taxon>
    </lineage>
</organism>
<dbReference type="Gene3D" id="3.60.21.10">
    <property type="match status" value="1"/>
</dbReference>
<accession>A0ABQ3K4F4</accession>